<proteinExistence type="inferred from homology"/>
<accession>A0A9P0E574</accession>
<evidence type="ECO:0000256" key="3">
    <source>
        <dbReference type="ARBA" id="ARBA00013068"/>
    </source>
</evidence>
<dbReference type="Gene3D" id="3.20.20.70">
    <property type="entry name" value="Aldolase class I"/>
    <property type="match status" value="1"/>
</dbReference>
<gene>
    <name evidence="6" type="ORF">NEZAVI_LOCUS183</name>
</gene>
<dbReference type="OrthoDB" id="6615147at2759"/>
<dbReference type="PANTHER" id="PTHR11627">
    <property type="entry name" value="FRUCTOSE-BISPHOSPHATE ALDOLASE"/>
    <property type="match status" value="1"/>
</dbReference>
<keyword evidence="4" id="KW-0324">Glycolysis</keyword>
<name>A0A9P0E574_NEZVI</name>
<dbReference type="SUPFAM" id="SSF51569">
    <property type="entry name" value="Aldolase"/>
    <property type="match status" value="1"/>
</dbReference>
<dbReference type="AlphaFoldDB" id="A0A9P0E574"/>
<dbReference type="GO" id="GO:0004332">
    <property type="term" value="F:fructose-bisphosphate aldolase activity"/>
    <property type="evidence" value="ECO:0007669"/>
    <property type="project" value="UniProtKB-EC"/>
</dbReference>
<evidence type="ECO:0000256" key="4">
    <source>
        <dbReference type="ARBA" id="ARBA00023152"/>
    </source>
</evidence>
<dbReference type="InterPro" id="IPR000741">
    <property type="entry name" value="FBA_I"/>
</dbReference>
<dbReference type="Pfam" id="PF00274">
    <property type="entry name" value="Glycolytic"/>
    <property type="match status" value="1"/>
</dbReference>
<organism evidence="6 7">
    <name type="scientific">Nezara viridula</name>
    <name type="common">Southern green stink bug</name>
    <name type="synonym">Cimex viridulus</name>
    <dbReference type="NCBI Taxonomy" id="85310"/>
    <lineage>
        <taxon>Eukaryota</taxon>
        <taxon>Metazoa</taxon>
        <taxon>Ecdysozoa</taxon>
        <taxon>Arthropoda</taxon>
        <taxon>Hexapoda</taxon>
        <taxon>Insecta</taxon>
        <taxon>Pterygota</taxon>
        <taxon>Neoptera</taxon>
        <taxon>Paraneoptera</taxon>
        <taxon>Hemiptera</taxon>
        <taxon>Heteroptera</taxon>
        <taxon>Panheteroptera</taxon>
        <taxon>Pentatomomorpha</taxon>
        <taxon>Pentatomoidea</taxon>
        <taxon>Pentatomidae</taxon>
        <taxon>Pentatominae</taxon>
        <taxon>Nezara</taxon>
    </lineage>
</organism>
<dbReference type="Proteomes" id="UP001152798">
    <property type="component" value="Chromosome 1"/>
</dbReference>
<evidence type="ECO:0000313" key="7">
    <source>
        <dbReference type="Proteomes" id="UP001152798"/>
    </source>
</evidence>
<protein>
    <recommendedName>
        <fullName evidence="3">fructose-bisphosphate aldolase</fullName>
        <ecNumber evidence="3">4.1.2.13</ecNumber>
    </recommendedName>
</protein>
<keyword evidence="5" id="KW-0456">Lyase</keyword>
<evidence type="ECO:0000256" key="1">
    <source>
        <dbReference type="ARBA" id="ARBA00004714"/>
    </source>
</evidence>
<dbReference type="EMBL" id="OV725077">
    <property type="protein sequence ID" value="CAH1388594.1"/>
    <property type="molecule type" value="Genomic_DNA"/>
</dbReference>
<keyword evidence="7" id="KW-1185">Reference proteome</keyword>
<reference evidence="6" key="1">
    <citation type="submission" date="2022-01" db="EMBL/GenBank/DDBJ databases">
        <authorList>
            <person name="King R."/>
        </authorList>
    </citation>
    <scope>NUCLEOTIDE SEQUENCE</scope>
</reference>
<dbReference type="InterPro" id="IPR013785">
    <property type="entry name" value="Aldolase_TIM"/>
</dbReference>
<evidence type="ECO:0000256" key="5">
    <source>
        <dbReference type="ARBA" id="ARBA00023239"/>
    </source>
</evidence>
<evidence type="ECO:0000313" key="6">
    <source>
        <dbReference type="EMBL" id="CAH1388594.1"/>
    </source>
</evidence>
<comment type="pathway">
    <text evidence="1">Carbohydrate degradation; glycolysis; D-glyceraldehyde 3-phosphate and glycerone phosphate from D-glucose: step 4/4.</text>
</comment>
<sequence length="371" mass="42221">MKRFPIFNSNQENPEVLENLVKHVNELMDTKKGVFAMDEHVLAFNFLFSLYNRDNDWENRRLLRQFLVTAPLEKQFSAILLSEEFMKQSDDEAIEFFDIVKSKHLLLGVRLDIGTSTMFGLEGEYVSTGVNNLVECFNFYKERGCLYSKFRSIYQIEDYCPTLCGTEKISYRLARFAALSQANGLVPIISVEVVPDGTEDIYKARIVLEKILINLIKALNDLEVFIEATILQVSFVQPGHMRRSCSISPDKIAEQTAEAFKRSLPISLGGLLFHSSGLSEENATQVLNRMILLKEANESMLPWKMNYSFGRAQKASAIMTWGGDPNFEEAGHRELMERAKANNEALLGKYVPKSVQGSFSDQKLYVPNYIS</sequence>
<dbReference type="EC" id="4.1.2.13" evidence="3"/>
<dbReference type="GO" id="GO:0006096">
    <property type="term" value="P:glycolytic process"/>
    <property type="evidence" value="ECO:0007669"/>
    <property type="project" value="UniProtKB-KW"/>
</dbReference>
<comment type="similarity">
    <text evidence="2">Belongs to the class I fructose-bisphosphate aldolase family.</text>
</comment>
<evidence type="ECO:0000256" key="2">
    <source>
        <dbReference type="ARBA" id="ARBA00010387"/>
    </source>
</evidence>